<name>A0ABT7ZDN5_9ACTN</name>
<sequence length="190" mass="20616">MISDAALWYRFAALLPEPEATHVRDCWNTGEPEAGLDALVSGLQAHQVVVSETTLVEIAVMAREWGMADVLTPRLLCCAAVRSDEDDPPLRLIEHPDARPLPARGMAHVLVPWIGCSRCGGVLARAHAVEPWGGLSFLPLHYAVLDPRPAPPRLFGPQSPWAALTALRSACPAPPRTHRQGHTQAQTHMA</sequence>
<comment type="caution">
    <text evidence="1">The sequence shown here is derived from an EMBL/GenBank/DDBJ whole genome shotgun (WGS) entry which is preliminary data.</text>
</comment>
<gene>
    <name evidence="1" type="ORF">QWM81_27060</name>
</gene>
<protein>
    <submittedName>
        <fullName evidence="1">Uncharacterized protein</fullName>
    </submittedName>
</protein>
<accession>A0ABT7ZDN5</accession>
<evidence type="ECO:0000313" key="1">
    <source>
        <dbReference type="EMBL" id="MDN3297632.1"/>
    </source>
</evidence>
<organism evidence="1 2">
    <name type="scientific">Streptomyces ficellus</name>
    <dbReference type="NCBI Taxonomy" id="1977088"/>
    <lineage>
        <taxon>Bacteria</taxon>
        <taxon>Bacillati</taxon>
        <taxon>Actinomycetota</taxon>
        <taxon>Actinomycetes</taxon>
        <taxon>Kitasatosporales</taxon>
        <taxon>Streptomycetaceae</taxon>
        <taxon>Streptomyces</taxon>
    </lineage>
</organism>
<keyword evidence="2" id="KW-1185">Reference proteome</keyword>
<dbReference type="EMBL" id="JAUEPL010000056">
    <property type="protein sequence ID" value="MDN3297632.1"/>
    <property type="molecule type" value="Genomic_DNA"/>
</dbReference>
<dbReference type="RefSeq" id="WP_290115001.1">
    <property type="nucleotide sequence ID" value="NZ_JAUEPL010000056.1"/>
</dbReference>
<evidence type="ECO:0000313" key="2">
    <source>
        <dbReference type="Proteomes" id="UP001174050"/>
    </source>
</evidence>
<reference evidence="1" key="1">
    <citation type="submission" date="2023-06" db="EMBL/GenBank/DDBJ databases">
        <title>WGS-Sequencing of Streptomyces ficellus isolate 21 collected from sand in Gara Djebilet Iron Mine in Algeria.</title>
        <authorList>
            <person name="Zegers G.P."/>
            <person name="Gomez A."/>
            <person name="Gueddou A."/>
            <person name="Zahara A.F."/>
            <person name="Worth M."/>
            <person name="Sevigny J.L."/>
            <person name="Tisa L."/>
        </authorList>
    </citation>
    <scope>NUCLEOTIDE SEQUENCE</scope>
    <source>
        <strain evidence="1">AS11</strain>
    </source>
</reference>
<dbReference type="Proteomes" id="UP001174050">
    <property type="component" value="Unassembled WGS sequence"/>
</dbReference>
<proteinExistence type="predicted"/>